<comment type="subcellular location">
    <subcellularLocation>
        <location evidence="1">Membrane</location>
        <topology evidence="1">Multi-pass membrane protein</topology>
    </subcellularLocation>
</comment>
<sequence length="256" mass="27711">MSLPRGSWVALSPLWKSFIAPAAFRKFKTFSKIYLILALVGSIGMGMVFFCSPIVSIFTDRIGCRTTAASGAAIAFIGLLSSSFTKSLEVRYFTYGILFGCGSSFAFHPTLVILGHYFKRRLGLANGLVTTGSCLFSVGISFLLKVMGETFELARAFQMLSAFLLVQIFLSLTFRPMLPSISTGCSNACLQEKDVPSVGLWHSDGHPGILCPLPAPGEMGRGREMGACSSSYGREGSAVRRESRLRIQGLIGQNCR</sequence>
<keyword evidence="4" id="KW-1185">Reference proteome</keyword>
<dbReference type="GO" id="GO:0016020">
    <property type="term" value="C:membrane"/>
    <property type="evidence" value="ECO:0007669"/>
    <property type="project" value="UniProtKB-SubCell"/>
</dbReference>
<dbReference type="AlphaFoldDB" id="A0A8C5SZP4"/>
<evidence type="ECO:0000313" key="4">
    <source>
        <dbReference type="Proteomes" id="UP000694406"/>
    </source>
</evidence>
<dbReference type="SUPFAM" id="SSF103473">
    <property type="entry name" value="MFS general substrate transporter"/>
    <property type="match status" value="1"/>
</dbReference>
<dbReference type="Ensembl" id="ENSLLTT00000024850.1">
    <property type="protein sequence ID" value="ENSLLTP00000023980.1"/>
    <property type="gene ID" value="ENSLLTG00000017670.1"/>
</dbReference>
<feature type="transmembrane region" description="Helical" evidence="2">
    <location>
        <begin position="62"/>
        <end position="80"/>
    </location>
</feature>
<evidence type="ECO:0000256" key="1">
    <source>
        <dbReference type="ARBA" id="ARBA00004141"/>
    </source>
</evidence>
<dbReference type="InterPro" id="IPR036259">
    <property type="entry name" value="MFS_trans_sf"/>
</dbReference>
<accession>A0A8C5SZP4</accession>
<protein>
    <submittedName>
        <fullName evidence="3">Uncharacterized protein</fullName>
    </submittedName>
</protein>
<dbReference type="Gene3D" id="1.20.1250.20">
    <property type="entry name" value="MFS general substrate transporter like domains"/>
    <property type="match status" value="1"/>
</dbReference>
<keyword evidence="2" id="KW-0472">Membrane</keyword>
<name>A0A8C5SZP4_LATLA</name>
<keyword evidence="2" id="KW-0812">Transmembrane</keyword>
<dbReference type="PANTHER" id="PTHR11360:SF123">
    <property type="entry name" value="MONOCARBOXYLATE TRANSPORTER 8"/>
    <property type="match status" value="1"/>
</dbReference>
<organism evidence="3 4">
    <name type="scientific">Laticauda laticaudata</name>
    <name type="common">Blue-ringed sea krait</name>
    <name type="synonym">Blue-lipped sea krait</name>
    <dbReference type="NCBI Taxonomy" id="8630"/>
    <lineage>
        <taxon>Eukaryota</taxon>
        <taxon>Metazoa</taxon>
        <taxon>Chordata</taxon>
        <taxon>Craniata</taxon>
        <taxon>Vertebrata</taxon>
        <taxon>Euteleostomi</taxon>
        <taxon>Lepidosauria</taxon>
        <taxon>Squamata</taxon>
        <taxon>Bifurcata</taxon>
        <taxon>Unidentata</taxon>
        <taxon>Episquamata</taxon>
        <taxon>Toxicofera</taxon>
        <taxon>Serpentes</taxon>
        <taxon>Colubroidea</taxon>
        <taxon>Elapidae</taxon>
        <taxon>Laticaudinae</taxon>
        <taxon>Laticauda</taxon>
    </lineage>
</organism>
<feature type="transmembrane region" description="Helical" evidence="2">
    <location>
        <begin position="92"/>
        <end position="115"/>
    </location>
</feature>
<feature type="transmembrane region" description="Helical" evidence="2">
    <location>
        <begin position="122"/>
        <end position="144"/>
    </location>
</feature>
<keyword evidence="2" id="KW-1133">Transmembrane helix</keyword>
<reference evidence="3" key="1">
    <citation type="submission" date="2025-08" db="UniProtKB">
        <authorList>
            <consortium name="Ensembl"/>
        </authorList>
    </citation>
    <scope>IDENTIFICATION</scope>
</reference>
<dbReference type="GeneTree" id="ENSGT00940000159450"/>
<evidence type="ECO:0000256" key="2">
    <source>
        <dbReference type="SAM" id="Phobius"/>
    </source>
</evidence>
<evidence type="ECO:0000313" key="3">
    <source>
        <dbReference type="Ensembl" id="ENSLLTP00000023980.1"/>
    </source>
</evidence>
<dbReference type="InterPro" id="IPR050327">
    <property type="entry name" value="Proton-linked_MCT"/>
</dbReference>
<proteinExistence type="predicted"/>
<feature type="transmembrane region" description="Helical" evidence="2">
    <location>
        <begin position="156"/>
        <end position="174"/>
    </location>
</feature>
<feature type="transmembrane region" description="Helical" evidence="2">
    <location>
        <begin position="33"/>
        <end position="55"/>
    </location>
</feature>
<reference evidence="3" key="2">
    <citation type="submission" date="2025-09" db="UniProtKB">
        <authorList>
            <consortium name="Ensembl"/>
        </authorList>
    </citation>
    <scope>IDENTIFICATION</scope>
</reference>
<dbReference type="GO" id="GO:0015349">
    <property type="term" value="F:thyroid hormone transmembrane transporter activity"/>
    <property type="evidence" value="ECO:0007669"/>
    <property type="project" value="TreeGrafter"/>
</dbReference>
<dbReference type="PANTHER" id="PTHR11360">
    <property type="entry name" value="MONOCARBOXYLATE TRANSPORTER"/>
    <property type="match status" value="1"/>
</dbReference>
<dbReference type="Proteomes" id="UP000694406">
    <property type="component" value="Unplaced"/>
</dbReference>